<keyword evidence="2" id="KW-0812">Transmembrane</keyword>
<keyword evidence="4" id="KW-1185">Reference proteome</keyword>
<feature type="compositionally biased region" description="Low complexity" evidence="1">
    <location>
        <begin position="142"/>
        <end position="169"/>
    </location>
</feature>
<reference evidence="3 4" key="1">
    <citation type="journal article" date="2011" name="Science">
        <title>The Selaginella genome identifies genetic changes associated with the evolution of vascular plants.</title>
        <authorList>
            <person name="Banks J.A."/>
            <person name="Nishiyama T."/>
            <person name="Hasebe M."/>
            <person name="Bowman J.L."/>
            <person name="Gribskov M."/>
            <person name="dePamphilis C."/>
            <person name="Albert V.A."/>
            <person name="Aono N."/>
            <person name="Aoyama T."/>
            <person name="Ambrose B.A."/>
            <person name="Ashton N.W."/>
            <person name="Axtell M.J."/>
            <person name="Barker E."/>
            <person name="Barker M.S."/>
            <person name="Bennetzen J.L."/>
            <person name="Bonawitz N.D."/>
            <person name="Chapple C."/>
            <person name="Cheng C."/>
            <person name="Correa L.G."/>
            <person name="Dacre M."/>
            <person name="DeBarry J."/>
            <person name="Dreyer I."/>
            <person name="Elias M."/>
            <person name="Engstrom E.M."/>
            <person name="Estelle M."/>
            <person name="Feng L."/>
            <person name="Finet C."/>
            <person name="Floyd S.K."/>
            <person name="Frommer W.B."/>
            <person name="Fujita T."/>
            <person name="Gramzow L."/>
            <person name="Gutensohn M."/>
            <person name="Harholt J."/>
            <person name="Hattori M."/>
            <person name="Heyl A."/>
            <person name="Hirai T."/>
            <person name="Hiwatashi Y."/>
            <person name="Ishikawa M."/>
            <person name="Iwata M."/>
            <person name="Karol K.G."/>
            <person name="Koehler B."/>
            <person name="Kolukisaoglu U."/>
            <person name="Kubo M."/>
            <person name="Kurata T."/>
            <person name="Lalonde S."/>
            <person name="Li K."/>
            <person name="Li Y."/>
            <person name="Litt A."/>
            <person name="Lyons E."/>
            <person name="Manning G."/>
            <person name="Maruyama T."/>
            <person name="Michael T.P."/>
            <person name="Mikami K."/>
            <person name="Miyazaki S."/>
            <person name="Morinaga S."/>
            <person name="Murata T."/>
            <person name="Mueller-Roeber B."/>
            <person name="Nelson D.R."/>
            <person name="Obara M."/>
            <person name="Oguri Y."/>
            <person name="Olmstead R.G."/>
            <person name="Onodera N."/>
            <person name="Petersen B.L."/>
            <person name="Pils B."/>
            <person name="Prigge M."/>
            <person name="Rensing S.A."/>
            <person name="Riano-Pachon D.M."/>
            <person name="Roberts A.W."/>
            <person name="Sato Y."/>
            <person name="Scheller H.V."/>
            <person name="Schulz B."/>
            <person name="Schulz C."/>
            <person name="Shakirov E.V."/>
            <person name="Shibagaki N."/>
            <person name="Shinohara N."/>
            <person name="Shippen D.E."/>
            <person name="Soerensen I."/>
            <person name="Sotooka R."/>
            <person name="Sugimoto N."/>
            <person name="Sugita M."/>
            <person name="Sumikawa N."/>
            <person name="Tanurdzic M."/>
            <person name="Theissen G."/>
            <person name="Ulvskov P."/>
            <person name="Wakazuki S."/>
            <person name="Weng J.K."/>
            <person name="Willats W.W."/>
            <person name="Wipf D."/>
            <person name="Wolf P.G."/>
            <person name="Yang L."/>
            <person name="Zimmer A.D."/>
            <person name="Zhu Q."/>
            <person name="Mitros T."/>
            <person name="Hellsten U."/>
            <person name="Loque D."/>
            <person name="Otillar R."/>
            <person name="Salamov A."/>
            <person name="Schmutz J."/>
            <person name="Shapiro H."/>
            <person name="Lindquist E."/>
            <person name="Lucas S."/>
            <person name="Rokhsar D."/>
            <person name="Grigoriev I.V."/>
        </authorList>
    </citation>
    <scope>NUCLEOTIDE SEQUENCE [LARGE SCALE GENOMIC DNA]</scope>
</reference>
<keyword evidence="2" id="KW-0472">Membrane</keyword>
<feature type="transmembrane region" description="Helical" evidence="2">
    <location>
        <begin position="307"/>
        <end position="329"/>
    </location>
</feature>
<dbReference type="InParanoid" id="D8S177"/>
<proteinExistence type="predicted"/>
<evidence type="ECO:0000256" key="1">
    <source>
        <dbReference type="SAM" id="MobiDB-lite"/>
    </source>
</evidence>
<evidence type="ECO:0000256" key="2">
    <source>
        <dbReference type="SAM" id="Phobius"/>
    </source>
</evidence>
<feature type="region of interest" description="Disordered" evidence="1">
    <location>
        <begin position="124"/>
        <end position="297"/>
    </location>
</feature>
<feature type="compositionally biased region" description="Low complexity" evidence="1">
    <location>
        <begin position="208"/>
        <end position="221"/>
    </location>
</feature>
<evidence type="ECO:0000313" key="4">
    <source>
        <dbReference type="Proteomes" id="UP000001514"/>
    </source>
</evidence>
<feature type="compositionally biased region" description="Polar residues" evidence="1">
    <location>
        <begin position="232"/>
        <end position="243"/>
    </location>
</feature>
<feature type="compositionally biased region" description="Pro residues" evidence="1">
    <location>
        <begin position="269"/>
        <end position="297"/>
    </location>
</feature>
<name>D8S177_SELML</name>
<dbReference type="KEGG" id="smo:SELMODRAFT_417052"/>
<gene>
    <name evidence="3" type="ORF">SELMODRAFT_417052</name>
</gene>
<evidence type="ECO:0000313" key="3">
    <source>
        <dbReference type="EMBL" id="EFJ21667.1"/>
    </source>
</evidence>
<dbReference type="AlphaFoldDB" id="D8S177"/>
<keyword evidence="2" id="KW-1133">Transmembrane helix</keyword>
<feature type="compositionally biased region" description="Gly residues" evidence="1">
    <location>
        <begin position="183"/>
        <end position="196"/>
    </location>
</feature>
<protein>
    <submittedName>
        <fullName evidence="3">Uncharacterized protein</fullName>
    </submittedName>
</protein>
<dbReference type="Proteomes" id="UP000001514">
    <property type="component" value="Unassembled WGS sequence"/>
</dbReference>
<dbReference type="Gramene" id="EFJ21667">
    <property type="protein sequence ID" value="EFJ21667"/>
    <property type="gene ID" value="SELMODRAFT_417052"/>
</dbReference>
<dbReference type="HOGENOM" id="CLU_521172_0_0_1"/>
<sequence>MYTLPDEGLRGRLSMEFNEMVRAILIPQCARRNRTRGHVHTIRERLTSEVMATIVFRMLAFLIVVLSLERNSKVGNGQISLWQGADLLTRLDVGSANFSIQDAAEPATADCLAELGSGTRSFCGVAPPLHPAPTQGPKEGVPAPGQEEAPGQQAPAPAPAPGQQALAPEVPASAPQPGITLPGVGGGGFGGLGSGGDALPPSPPQAPSPADSQAPSPADSPAPDEEYPWPSPGNTWYKSSPVQQPGPELADDPDDNDEPEDLPAVAPGVSPPASPGAKPPPSPAPPAPPGAKPPPPPAAGVPLPAPFLWLPLSFGLGTVVLFGILIYVIREKGEGLVLQARQLYEEMEDFDTDACSSREEDLWPGVLKFGGAESPSYGGDGSLQACDCWRVFSKVRARDVVSWTALIVATTTIWSSCGSWRGKTDPATALKQRSLDPEDLEKGQELHVEITASRDCSKSPVVLNALVNMLYRRMILEGVQPTEVTMLVVIAACSAMESPWEGRTSGADYFHYACSKFENDGGS</sequence>
<accession>D8S177</accession>
<dbReference type="EMBL" id="GL377598">
    <property type="protein sequence ID" value="EFJ21667.1"/>
    <property type="molecule type" value="Genomic_DNA"/>
</dbReference>
<organism evidence="4">
    <name type="scientific">Selaginella moellendorffii</name>
    <name type="common">Spikemoss</name>
    <dbReference type="NCBI Taxonomy" id="88036"/>
    <lineage>
        <taxon>Eukaryota</taxon>
        <taxon>Viridiplantae</taxon>
        <taxon>Streptophyta</taxon>
        <taxon>Embryophyta</taxon>
        <taxon>Tracheophyta</taxon>
        <taxon>Lycopodiopsida</taxon>
        <taxon>Selaginellales</taxon>
        <taxon>Selaginellaceae</taxon>
        <taxon>Selaginella</taxon>
    </lineage>
</organism>
<feature type="compositionally biased region" description="Acidic residues" evidence="1">
    <location>
        <begin position="249"/>
        <end position="261"/>
    </location>
</feature>